<dbReference type="InterPro" id="IPR025269">
    <property type="entry name" value="SAM-like_dom"/>
</dbReference>
<dbReference type="Proteomes" id="UP000721861">
    <property type="component" value="Unassembled WGS sequence"/>
</dbReference>
<dbReference type="Pfam" id="PF17293">
    <property type="entry name" value="Arm-DNA-bind_5"/>
    <property type="match status" value="1"/>
</dbReference>
<feature type="domain" description="Core-binding (CB)" evidence="7">
    <location>
        <begin position="107"/>
        <end position="193"/>
    </location>
</feature>
<dbReference type="InterPro" id="IPR002104">
    <property type="entry name" value="Integrase_catalytic"/>
</dbReference>
<dbReference type="PROSITE" id="PS51900">
    <property type="entry name" value="CB"/>
    <property type="match status" value="1"/>
</dbReference>
<keyword evidence="2" id="KW-0229">DNA integration</keyword>
<evidence type="ECO:0000259" key="7">
    <source>
        <dbReference type="PROSITE" id="PS51900"/>
    </source>
</evidence>
<proteinExistence type="inferred from homology"/>
<dbReference type="InterPro" id="IPR044068">
    <property type="entry name" value="CB"/>
</dbReference>
<evidence type="ECO:0000259" key="6">
    <source>
        <dbReference type="PROSITE" id="PS51898"/>
    </source>
</evidence>
<dbReference type="InterPro" id="IPR011010">
    <property type="entry name" value="DNA_brk_join_enz"/>
</dbReference>
<evidence type="ECO:0000256" key="1">
    <source>
        <dbReference type="ARBA" id="ARBA00008857"/>
    </source>
</evidence>
<evidence type="ECO:0000256" key="4">
    <source>
        <dbReference type="ARBA" id="ARBA00023172"/>
    </source>
</evidence>
<evidence type="ECO:0000256" key="2">
    <source>
        <dbReference type="ARBA" id="ARBA00022908"/>
    </source>
</evidence>
<dbReference type="InterPro" id="IPR050090">
    <property type="entry name" value="Tyrosine_recombinase_XerCD"/>
</dbReference>
<keyword evidence="4" id="KW-0233">DNA recombination</keyword>
<dbReference type="Pfam" id="PF00589">
    <property type="entry name" value="Phage_integrase"/>
    <property type="match status" value="1"/>
</dbReference>
<dbReference type="InterPro" id="IPR013762">
    <property type="entry name" value="Integrase-like_cat_sf"/>
</dbReference>
<evidence type="ECO:0000313" key="8">
    <source>
        <dbReference type="EMBL" id="MBS2210266.1"/>
    </source>
</evidence>
<dbReference type="InterPro" id="IPR010998">
    <property type="entry name" value="Integrase_recombinase_N"/>
</dbReference>
<sequence length="413" mass="48787">MAIFKYYLERRKDKDGNIKTKNVPIIYSFSFNGYRLKSTVGERIDHKHWDEKKERVKGGREKLQINQRLETFREKVLRLYRESDILGEVFTPETLKQKLNSNKNGCKKLKEYFNEFLDSLKNTCTPGTIRKYKSVGSQLEIYINNKRRALHFNDFTPELFEELVTYYINVNKNTNNTIAKNIKVLKRFLSWALDKGYHSNEKFKKYTFSEKEGEIIVLSMEELMHLYNFTFKQKYLEQVRDVFCFGCFTSLRYSDIANLKRTQINNNTLRFFSIKTKELIEIPLNNYAQEILAKYSHLPDEKCLPVISNQKMNLYLKDIGKAVGFNDHITIVRYQGSRRIEESTPKHQLLTSHVARKTFITNAFRLGIPSEIIMMISGHKDHRVFKRYNKIAQDQLKEAMNKFNNVPNGAPVN</sequence>
<dbReference type="Pfam" id="PF13102">
    <property type="entry name" value="Phage_int_SAM_5"/>
    <property type="match status" value="1"/>
</dbReference>
<evidence type="ECO:0000256" key="5">
    <source>
        <dbReference type="PROSITE-ProRule" id="PRU01248"/>
    </source>
</evidence>
<dbReference type="RefSeq" id="WP_212225058.1">
    <property type="nucleotide sequence ID" value="NZ_JAGUCN010000002.1"/>
</dbReference>
<dbReference type="PROSITE" id="PS51898">
    <property type="entry name" value="TYR_RECOMBINASE"/>
    <property type="match status" value="1"/>
</dbReference>
<reference evidence="8 9" key="1">
    <citation type="journal article" date="2014" name="Int. J. Syst. Evol. Microbiol.">
        <title>Carboxylicivirga gen. nov. in the family Marinilabiliaceae with two novel species, Carboxylicivirga mesophila sp. nov. and Carboxylicivirga taeanensis sp. nov., and reclassification of Cytophaga fermentans as Saccharicrinis fermentans gen. nov., comb. nov.</title>
        <authorList>
            <person name="Yang S.H."/>
            <person name="Seo H.S."/>
            <person name="Woo J.H."/>
            <person name="Oh H.M."/>
            <person name="Jang H."/>
            <person name="Lee J.H."/>
            <person name="Kim S.J."/>
            <person name="Kwon K.K."/>
        </authorList>
    </citation>
    <scope>NUCLEOTIDE SEQUENCE [LARGE SCALE GENOMIC DNA]</scope>
    <source>
        <strain evidence="8 9">JCM 18290</strain>
    </source>
</reference>
<accession>A0ABS5K5N8</accession>
<dbReference type="PANTHER" id="PTHR30349:SF64">
    <property type="entry name" value="PROPHAGE INTEGRASE INTD-RELATED"/>
    <property type="match status" value="1"/>
</dbReference>
<protein>
    <submittedName>
        <fullName evidence="8">Site-specific integrase</fullName>
    </submittedName>
</protein>
<gene>
    <name evidence="8" type="ORF">KEM09_02585</name>
</gene>
<dbReference type="CDD" id="cd01185">
    <property type="entry name" value="INTN1_C_like"/>
    <property type="match status" value="1"/>
</dbReference>
<evidence type="ECO:0000313" key="9">
    <source>
        <dbReference type="Proteomes" id="UP000721861"/>
    </source>
</evidence>
<evidence type="ECO:0000256" key="3">
    <source>
        <dbReference type="ARBA" id="ARBA00023125"/>
    </source>
</evidence>
<name>A0ABS5K5N8_9BACT</name>
<comment type="caution">
    <text evidence="8">The sequence shown here is derived from an EMBL/GenBank/DDBJ whole genome shotgun (WGS) entry which is preliminary data.</text>
</comment>
<comment type="similarity">
    <text evidence="1">Belongs to the 'phage' integrase family.</text>
</comment>
<dbReference type="Gene3D" id="1.10.150.130">
    <property type="match status" value="1"/>
</dbReference>
<dbReference type="InterPro" id="IPR035386">
    <property type="entry name" value="Arm-DNA-bind_5"/>
</dbReference>
<feature type="domain" description="Tyr recombinase" evidence="6">
    <location>
        <begin position="213"/>
        <end position="401"/>
    </location>
</feature>
<dbReference type="PANTHER" id="PTHR30349">
    <property type="entry name" value="PHAGE INTEGRASE-RELATED"/>
    <property type="match status" value="1"/>
</dbReference>
<keyword evidence="3 5" id="KW-0238">DNA-binding</keyword>
<dbReference type="SUPFAM" id="SSF56349">
    <property type="entry name" value="DNA breaking-rejoining enzymes"/>
    <property type="match status" value="1"/>
</dbReference>
<dbReference type="Gene3D" id="1.10.443.10">
    <property type="entry name" value="Intergrase catalytic core"/>
    <property type="match status" value="1"/>
</dbReference>
<dbReference type="EMBL" id="JAGUCN010000002">
    <property type="protein sequence ID" value="MBS2210266.1"/>
    <property type="molecule type" value="Genomic_DNA"/>
</dbReference>
<keyword evidence="9" id="KW-1185">Reference proteome</keyword>
<organism evidence="8 9">
    <name type="scientific">Carboxylicivirga mesophila</name>
    <dbReference type="NCBI Taxonomy" id="1166478"/>
    <lineage>
        <taxon>Bacteria</taxon>
        <taxon>Pseudomonadati</taxon>
        <taxon>Bacteroidota</taxon>
        <taxon>Bacteroidia</taxon>
        <taxon>Marinilabiliales</taxon>
        <taxon>Marinilabiliaceae</taxon>
        <taxon>Carboxylicivirga</taxon>
    </lineage>
</organism>